<dbReference type="AlphaFoldDB" id="A0A4R7JIP7"/>
<comment type="caution">
    <text evidence="5">The sequence shown here is derived from an EMBL/GenBank/DDBJ whole genome shotgun (WGS) entry which is preliminary data.</text>
</comment>
<dbReference type="Pfam" id="PF13205">
    <property type="entry name" value="Big_5"/>
    <property type="match status" value="1"/>
</dbReference>
<evidence type="ECO:0000313" key="5">
    <source>
        <dbReference type="EMBL" id="TDT37791.1"/>
    </source>
</evidence>
<accession>A0A4R7JIP7</accession>
<feature type="signal peptide" evidence="3">
    <location>
        <begin position="1"/>
        <end position="27"/>
    </location>
</feature>
<evidence type="ECO:0000256" key="3">
    <source>
        <dbReference type="SAM" id="SignalP"/>
    </source>
</evidence>
<feature type="compositionally biased region" description="Low complexity" evidence="2">
    <location>
        <begin position="27"/>
        <end position="39"/>
    </location>
</feature>
<evidence type="ECO:0000259" key="4">
    <source>
        <dbReference type="Pfam" id="PF13205"/>
    </source>
</evidence>
<feature type="region of interest" description="Disordered" evidence="2">
    <location>
        <begin position="27"/>
        <end position="51"/>
    </location>
</feature>
<dbReference type="OrthoDB" id="5477453at2"/>
<organism evidence="5 6">
    <name type="scientific">Halospina denitrificans</name>
    <dbReference type="NCBI Taxonomy" id="332522"/>
    <lineage>
        <taxon>Bacteria</taxon>
        <taxon>Pseudomonadati</taxon>
        <taxon>Pseudomonadota</taxon>
        <taxon>Gammaproteobacteria</taxon>
        <taxon>Halospina</taxon>
    </lineage>
</organism>
<evidence type="ECO:0000256" key="2">
    <source>
        <dbReference type="SAM" id="MobiDB-lite"/>
    </source>
</evidence>
<protein>
    <submittedName>
        <fullName evidence="5">Virulence factor lipase-like protein</fullName>
    </submittedName>
</protein>
<dbReference type="InterPro" id="IPR029058">
    <property type="entry name" value="AB_hydrolase_fold"/>
</dbReference>
<sequence length="848" mass="90286">MKAVTPYLLIGLTAFTLTGCLSTGSSADGDDAAQASDNGGVSGQNDEQGRGQSDVRVAFNPAEQVLPFPNNLLFEADANSAEDLDGTLNVPVDDPQDSSAPVIRALNTLDGFSTTASWRMAFTGDVDPDSLVAGETVRVFRMKPSGEGYPERTRPTEVDGELSPDQFRVAYDEQSNEMRILPAEPLSYDTTYTAVITEGVLDPSGDLVGSPLQWSVATGTGDLDQCDDPSKSDSALLQCTTNAAITPIEDSDNIDLDRDDMLLAWGVTTQRPDATFMQAADFIQSNGLKDLEEVSKLKKNDDPECKDIICLVNLDEVFGEEAPSTPGGKAKILPGTIHLPYGLEEAEDRTKGSEANGYEPTPARDDRVLETAWECSEGNCNADDNRGSVDGESLIRSVQTAPVIMAVPDPEAEGVPEPEGDGYPVVIFQHAIKQNRSNALAVADRLAQEGFAVVGIDMPLHGLVKSDIENESLNDLYAPAFYAQLQDSAIVYDCFLLCDEATIAQAMQDSLPQAWERTQYLDLVDEDGNPGSDGSIDSSGSHFLNPSQPLTQRDNIRQGSLDLVTLAHHLRSGDVSECGTKVLDDSPVGPNCDKDAALDKIDTTNLHFVGHSVGNIVAAPFLTHDEAIQSVTMLTPPGGIMRTLEGSASIGPQLREGLAESGIEPGTEDYYRFFASVQAALDSVDPLNHAPAITRGQDNAPRPVYLSQILGNDGSDGSDANPADLVLPPGVEGQPLAGSTALAKAADLTLAPSKEDDLGSGSFPLGQDYARDNAIQATVGFRFGAHASPLQPLTEDDDPRDNGEESFSIPNGEATHAEMQNQIASFLTNARDGNTRLTIGDLELVEAR</sequence>
<evidence type="ECO:0000256" key="1">
    <source>
        <dbReference type="ARBA" id="ARBA00022729"/>
    </source>
</evidence>
<dbReference type="Gene3D" id="3.40.50.1820">
    <property type="entry name" value="alpha/beta hydrolase"/>
    <property type="match status" value="1"/>
</dbReference>
<dbReference type="EMBL" id="SOAX01000007">
    <property type="protein sequence ID" value="TDT37791.1"/>
    <property type="molecule type" value="Genomic_DNA"/>
</dbReference>
<feature type="compositionally biased region" description="Polar residues" evidence="2">
    <location>
        <begin position="542"/>
        <end position="553"/>
    </location>
</feature>
<dbReference type="PROSITE" id="PS51257">
    <property type="entry name" value="PROKAR_LIPOPROTEIN"/>
    <property type="match status" value="1"/>
</dbReference>
<feature type="region of interest" description="Disordered" evidence="2">
    <location>
        <begin position="708"/>
        <end position="732"/>
    </location>
</feature>
<keyword evidence="1 3" id="KW-0732">Signal</keyword>
<dbReference type="RefSeq" id="WP_133736983.1">
    <property type="nucleotide sequence ID" value="NZ_SOAX01000007.1"/>
</dbReference>
<feature type="domain" description="SbsA Ig-like" evidence="4">
    <location>
        <begin position="111"/>
        <end position="215"/>
    </location>
</feature>
<feature type="region of interest" description="Disordered" evidence="2">
    <location>
        <begin position="786"/>
        <end position="810"/>
    </location>
</feature>
<feature type="region of interest" description="Disordered" evidence="2">
    <location>
        <begin position="524"/>
        <end position="553"/>
    </location>
</feature>
<feature type="chain" id="PRO_5020770409" evidence="3">
    <location>
        <begin position="28"/>
        <end position="848"/>
    </location>
</feature>
<dbReference type="SUPFAM" id="SSF53474">
    <property type="entry name" value="alpha/beta-Hydrolases"/>
    <property type="match status" value="1"/>
</dbReference>
<keyword evidence="6" id="KW-1185">Reference proteome</keyword>
<reference evidence="5 6" key="1">
    <citation type="submission" date="2019-03" db="EMBL/GenBank/DDBJ databases">
        <title>Genomic Encyclopedia of Type Strains, Phase IV (KMG-IV): sequencing the most valuable type-strain genomes for metagenomic binning, comparative biology and taxonomic classification.</title>
        <authorList>
            <person name="Goeker M."/>
        </authorList>
    </citation>
    <scope>NUCLEOTIDE SEQUENCE [LARGE SCALE GENOMIC DNA]</scope>
    <source>
        <strain evidence="5 6">DSM 15505</strain>
    </source>
</reference>
<feature type="compositionally biased region" description="Low complexity" evidence="2">
    <location>
        <begin position="529"/>
        <end position="541"/>
    </location>
</feature>
<dbReference type="InterPro" id="IPR032812">
    <property type="entry name" value="SbsA_Ig"/>
</dbReference>
<gene>
    <name evidence="5" type="ORF">DES49_2751</name>
</gene>
<name>A0A4R7JIP7_9GAMM</name>
<evidence type="ECO:0000313" key="6">
    <source>
        <dbReference type="Proteomes" id="UP000295830"/>
    </source>
</evidence>
<proteinExistence type="predicted"/>
<dbReference type="Proteomes" id="UP000295830">
    <property type="component" value="Unassembled WGS sequence"/>
</dbReference>